<sequence length="168" mass="19619">MMRTLYLVCGAPFSGKTTLAKQIAERTQSVSVSLDDLMRQRGLDLSRPQPAEEWEKAHQQCIQLLDTLMHQEKNVVLDDTLFLKWLRDRYRKVALSHQYQVVTIYLSIPLAELEKRRQQVVATQERNSLANESFYPVIEQFEIPDSHENTIVFDMTTDLSDWMTSHFS</sequence>
<protein>
    <submittedName>
        <fullName evidence="1">Pstk-1 Phosphoryl Seryl-TRNA(Ser/Sec) Kinase</fullName>
    </submittedName>
</protein>
<dbReference type="PANTHER" id="PTHR20873:SF0">
    <property type="entry name" value="L-SERYL-TRNA(SEC) KINASE"/>
    <property type="match status" value="1"/>
</dbReference>
<dbReference type="Proteomes" id="UP000004508">
    <property type="component" value="Unassembled WGS sequence"/>
</dbReference>
<comment type="caution">
    <text evidence="1">The sequence shown here is derived from an EMBL/GenBank/DDBJ whole genome shotgun (WGS) entry which is preliminary data.</text>
</comment>
<evidence type="ECO:0000313" key="2">
    <source>
        <dbReference type="Proteomes" id="UP000004508"/>
    </source>
</evidence>
<reference evidence="1 2" key="1">
    <citation type="journal article" date="2011" name="Stand. Genomic Sci.">
        <title>Non-contiguous finished genome sequence and contextual data of the filamentous soil bacterium Ktedonobacter racemifer type strain (SOSP1-21).</title>
        <authorList>
            <person name="Chang Y.J."/>
            <person name="Land M."/>
            <person name="Hauser L."/>
            <person name="Chertkov O."/>
            <person name="Del Rio T.G."/>
            <person name="Nolan M."/>
            <person name="Copeland A."/>
            <person name="Tice H."/>
            <person name="Cheng J.F."/>
            <person name="Lucas S."/>
            <person name="Han C."/>
            <person name="Goodwin L."/>
            <person name="Pitluck S."/>
            <person name="Ivanova N."/>
            <person name="Ovchinikova G."/>
            <person name="Pati A."/>
            <person name="Chen A."/>
            <person name="Palaniappan K."/>
            <person name="Mavromatis K."/>
            <person name="Liolios K."/>
            <person name="Brettin T."/>
            <person name="Fiebig A."/>
            <person name="Rohde M."/>
            <person name="Abt B."/>
            <person name="Goker M."/>
            <person name="Detter J.C."/>
            <person name="Woyke T."/>
            <person name="Bristow J."/>
            <person name="Eisen J.A."/>
            <person name="Markowitz V."/>
            <person name="Hugenholtz P."/>
            <person name="Kyrpides N.C."/>
            <person name="Klenk H.P."/>
            <person name="Lapidus A."/>
        </authorList>
    </citation>
    <scope>NUCLEOTIDE SEQUENCE [LARGE SCALE GENOMIC DNA]</scope>
    <source>
        <strain evidence="2">DSM 44963</strain>
    </source>
</reference>
<keyword evidence="1" id="KW-0808">Transferase</keyword>
<keyword evidence="1" id="KW-0418">Kinase</keyword>
<dbReference type="eggNOG" id="COG0645">
    <property type="taxonomic scope" value="Bacteria"/>
</dbReference>
<dbReference type="InParanoid" id="D6U3J2"/>
<organism evidence="1 2">
    <name type="scientific">Ktedonobacter racemifer DSM 44963</name>
    <dbReference type="NCBI Taxonomy" id="485913"/>
    <lineage>
        <taxon>Bacteria</taxon>
        <taxon>Bacillati</taxon>
        <taxon>Chloroflexota</taxon>
        <taxon>Ktedonobacteria</taxon>
        <taxon>Ktedonobacterales</taxon>
        <taxon>Ktedonobacteraceae</taxon>
        <taxon>Ktedonobacter</taxon>
    </lineage>
</organism>
<dbReference type="InterPro" id="IPR027417">
    <property type="entry name" value="P-loop_NTPase"/>
</dbReference>
<dbReference type="SUPFAM" id="SSF52540">
    <property type="entry name" value="P-loop containing nucleoside triphosphate hydrolases"/>
    <property type="match status" value="1"/>
</dbReference>
<evidence type="ECO:0000313" key="1">
    <source>
        <dbReference type="EMBL" id="EFH82982.1"/>
    </source>
</evidence>
<dbReference type="InterPro" id="IPR052648">
    <property type="entry name" value="Ser-tRNA(Sec)_kinase"/>
</dbReference>
<dbReference type="PANTHER" id="PTHR20873">
    <property type="entry name" value="L-SERYL-TRNA(SEC) KINASE"/>
    <property type="match status" value="1"/>
</dbReference>
<dbReference type="OrthoDB" id="9805698at2"/>
<keyword evidence="2" id="KW-1185">Reference proteome</keyword>
<dbReference type="Pfam" id="PF13671">
    <property type="entry name" value="AAA_33"/>
    <property type="match status" value="1"/>
</dbReference>
<dbReference type="GO" id="GO:0016301">
    <property type="term" value="F:kinase activity"/>
    <property type="evidence" value="ECO:0007669"/>
    <property type="project" value="UniProtKB-KW"/>
</dbReference>
<accession>D6U3J2</accession>
<dbReference type="AlphaFoldDB" id="D6U3J2"/>
<dbReference type="GO" id="GO:0000049">
    <property type="term" value="F:tRNA binding"/>
    <property type="evidence" value="ECO:0007669"/>
    <property type="project" value="TreeGrafter"/>
</dbReference>
<proteinExistence type="predicted"/>
<gene>
    <name evidence="1" type="ORF">Krac_3887</name>
</gene>
<name>D6U3J2_KTERA</name>
<dbReference type="EMBL" id="ADVG01000004">
    <property type="protein sequence ID" value="EFH82982.1"/>
    <property type="molecule type" value="Genomic_DNA"/>
</dbReference>
<dbReference type="Gene3D" id="3.40.50.300">
    <property type="entry name" value="P-loop containing nucleotide triphosphate hydrolases"/>
    <property type="match status" value="1"/>
</dbReference>